<accession>A0AAV7WW31</accession>
<dbReference type="EMBL" id="JANPWB010000001">
    <property type="protein sequence ID" value="KAJ1217303.1"/>
    <property type="molecule type" value="Genomic_DNA"/>
</dbReference>
<organism evidence="1 2">
    <name type="scientific">Pleurodeles waltl</name>
    <name type="common">Iberian ribbed newt</name>
    <dbReference type="NCBI Taxonomy" id="8319"/>
    <lineage>
        <taxon>Eukaryota</taxon>
        <taxon>Metazoa</taxon>
        <taxon>Chordata</taxon>
        <taxon>Craniata</taxon>
        <taxon>Vertebrata</taxon>
        <taxon>Euteleostomi</taxon>
        <taxon>Amphibia</taxon>
        <taxon>Batrachia</taxon>
        <taxon>Caudata</taxon>
        <taxon>Salamandroidea</taxon>
        <taxon>Salamandridae</taxon>
        <taxon>Pleurodelinae</taxon>
        <taxon>Pleurodeles</taxon>
    </lineage>
</organism>
<keyword evidence="2" id="KW-1185">Reference proteome</keyword>
<name>A0AAV7WW31_PLEWA</name>
<gene>
    <name evidence="1" type="ORF">NDU88_004897</name>
</gene>
<evidence type="ECO:0000313" key="1">
    <source>
        <dbReference type="EMBL" id="KAJ1217303.1"/>
    </source>
</evidence>
<sequence>MRRKVIPVSPEARPRSVCNRAPNHDWGRSPPHLRRECGPQRVSRWERNWPSEHRAEAAAVRLRPGRRCDLGGGDWRLRLPAGCRAVLGLDRRRSSSFRDCCSGVGTARGPGPDPGACRAVLTPSGAEASGDPGWPGRALREELGRPHGLVSSYAEVAGRLPSVLERSGEVAVPCGGAGAGAAECRRPMRQVGESRGAEI</sequence>
<proteinExistence type="predicted"/>
<reference evidence="1" key="1">
    <citation type="journal article" date="2022" name="bioRxiv">
        <title>Sequencing and chromosome-scale assembly of the giantPleurodeles waltlgenome.</title>
        <authorList>
            <person name="Brown T."/>
            <person name="Elewa A."/>
            <person name="Iarovenko S."/>
            <person name="Subramanian E."/>
            <person name="Araus A.J."/>
            <person name="Petzold A."/>
            <person name="Susuki M."/>
            <person name="Suzuki K.-i.T."/>
            <person name="Hayashi T."/>
            <person name="Toyoda A."/>
            <person name="Oliveira C."/>
            <person name="Osipova E."/>
            <person name="Leigh N.D."/>
            <person name="Simon A."/>
            <person name="Yun M.H."/>
        </authorList>
    </citation>
    <scope>NUCLEOTIDE SEQUENCE</scope>
    <source>
        <strain evidence="1">20211129_DDA</strain>
        <tissue evidence="1">Liver</tissue>
    </source>
</reference>
<dbReference type="Proteomes" id="UP001066276">
    <property type="component" value="Chromosome 1_1"/>
</dbReference>
<comment type="caution">
    <text evidence="1">The sequence shown here is derived from an EMBL/GenBank/DDBJ whole genome shotgun (WGS) entry which is preliminary data.</text>
</comment>
<protein>
    <submittedName>
        <fullName evidence="1">Uncharacterized protein</fullName>
    </submittedName>
</protein>
<dbReference type="AlphaFoldDB" id="A0AAV7WW31"/>
<evidence type="ECO:0000313" key="2">
    <source>
        <dbReference type="Proteomes" id="UP001066276"/>
    </source>
</evidence>